<keyword evidence="3" id="KW-0378">Hydrolase</keyword>
<dbReference type="Gene3D" id="3.90.320.10">
    <property type="match status" value="1"/>
</dbReference>
<protein>
    <submittedName>
        <fullName evidence="3">Exonuclease</fullName>
    </submittedName>
</protein>
<proteinExistence type="predicted"/>
<feature type="domain" description="YqaJ viral recombinase" evidence="2">
    <location>
        <begin position="5"/>
        <end position="148"/>
    </location>
</feature>
<organism evidence="3">
    <name type="scientific">Siphoviridae sp. cthh925</name>
    <dbReference type="NCBI Taxonomy" id="2826425"/>
    <lineage>
        <taxon>Viruses</taxon>
        <taxon>Duplodnaviria</taxon>
        <taxon>Heunggongvirae</taxon>
        <taxon>Uroviricota</taxon>
        <taxon>Caudoviricetes</taxon>
    </lineage>
</organism>
<dbReference type="SUPFAM" id="SSF52980">
    <property type="entry name" value="Restriction endonuclease-like"/>
    <property type="match status" value="1"/>
</dbReference>
<evidence type="ECO:0000313" key="3">
    <source>
        <dbReference type="EMBL" id="DAD95756.1"/>
    </source>
</evidence>
<dbReference type="InterPro" id="IPR051703">
    <property type="entry name" value="NF-kappa-B_Signaling_Reg"/>
</dbReference>
<keyword evidence="3" id="KW-0269">Exonuclease</keyword>
<keyword evidence="3" id="KW-0540">Nuclease</keyword>
<evidence type="ECO:0000259" key="2">
    <source>
        <dbReference type="Pfam" id="PF09588"/>
    </source>
</evidence>
<dbReference type="GO" id="GO:0004527">
    <property type="term" value="F:exonuclease activity"/>
    <property type="evidence" value="ECO:0007669"/>
    <property type="project" value="UniProtKB-KW"/>
</dbReference>
<dbReference type="NCBIfam" id="TIGR03033">
    <property type="entry name" value="phage_rel_nuc"/>
    <property type="match status" value="1"/>
</dbReference>
<dbReference type="InterPro" id="IPR019080">
    <property type="entry name" value="YqaJ_viral_recombinase"/>
</dbReference>
<feature type="region of interest" description="Disordered" evidence="1">
    <location>
        <begin position="1"/>
        <end position="22"/>
    </location>
</feature>
<sequence length="207" mass="24463">MTREEWLNERKKGIGGSDASAIVGENPYKDNIKLWEEKTGRREAEDISNKPYVKYGTNMEPVLRESFKIKHPEFEVLHEENTIIKHPVYPFLFASLDGILVNKETGEKGILEIKTSEILRSMQKEKWKDSIPPNYYCQILHYLNVTGFSFVKLFAELNYDENYQATKTYTIEKKDVEEDIRYLEKKEIEFWKYVEDDKMPPLILPNL</sequence>
<dbReference type="InterPro" id="IPR011604">
    <property type="entry name" value="PDDEXK-like_dom_sf"/>
</dbReference>
<dbReference type="EMBL" id="BK015200">
    <property type="protein sequence ID" value="DAD95756.1"/>
    <property type="molecule type" value="Genomic_DNA"/>
</dbReference>
<dbReference type="PANTHER" id="PTHR46609">
    <property type="entry name" value="EXONUCLEASE, PHAGE-TYPE/RECB, C-TERMINAL DOMAIN-CONTAINING PROTEIN"/>
    <property type="match status" value="1"/>
</dbReference>
<reference evidence="3" key="1">
    <citation type="journal article" date="2021" name="Proc. Natl. Acad. Sci. U.S.A.">
        <title>A Catalog of Tens of Thousands of Viruses from Human Metagenomes Reveals Hidden Associations with Chronic Diseases.</title>
        <authorList>
            <person name="Tisza M.J."/>
            <person name="Buck C.B."/>
        </authorList>
    </citation>
    <scope>NUCLEOTIDE SEQUENCE</scope>
    <source>
        <strain evidence="3">Cthh925</strain>
    </source>
</reference>
<dbReference type="Pfam" id="PF09588">
    <property type="entry name" value="YqaJ"/>
    <property type="match status" value="1"/>
</dbReference>
<dbReference type="PANTHER" id="PTHR46609:SF6">
    <property type="entry name" value="EXONUCLEASE, PHAGE-TYPE_RECB, C-TERMINAL DOMAIN-CONTAINING PROTEIN-RELATED"/>
    <property type="match status" value="1"/>
</dbReference>
<evidence type="ECO:0000256" key="1">
    <source>
        <dbReference type="SAM" id="MobiDB-lite"/>
    </source>
</evidence>
<dbReference type="InterPro" id="IPR011335">
    <property type="entry name" value="Restrct_endonuc-II-like"/>
</dbReference>
<feature type="compositionally biased region" description="Basic and acidic residues" evidence="1">
    <location>
        <begin position="1"/>
        <end position="12"/>
    </location>
</feature>
<accession>A0A8S5NN14</accession>
<dbReference type="InterPro" id="IPR017482">
    <property type="entry name" value="Lambda-type_endonuclease"/>
</dbReference>
<name>A0A8S5NN14_9CAUD</name>